<accession>A0AAV1TYP0</accession>
<evidence type="ECO:0000313" key="2">
    <source>
        <dbReference type="EMBL" id="CAK7926876.1"/>
    </source>
</evidence>
<feature type="region of interest" description="Disordered" evidence="1">
    <location>
        <begin position="1"/>
        <end position="20"/>
    </location>
</feature>
<evidence type="ECO:0000256" key="1">
    <source>
        <dbReference type="SAM" id="MobiDB-lite"/>
    </source>
</evidence>
<comment type="caution">
    <text evidence="2">The sequence shown here is derived from an EMBL/GenBank/DDBJ whole genome shotgun (WGS) entry which is preliminary data.</text>
</comment>
<dbReference type="EMBL" id="CAKLBY020000102">
    <property type="protein sequence ID" value="CAK7926876.1"/>
    <property type="molecule type" value="Genomic_DNA"/>
</dbReference>
<evidence type="ECO:0000313" key="4">
    <source>
        <dbReference type="Proteomes" id="UP001162060"/>
    </source>
</evidence>
<evidence type="ECO:0000313" key="3">
    <source>
        <dbReference type="EMBL" id="CAK7927120.1"/>
    </source>
</evidence>
<reference evidence="2" key="1">
    <citation type="submission" date="2024-01" db="EMBL/GenBank/DDBJ databases">
        <authorList>
            <person name="Webb A."/>
        </authorList>
    </citation>
    <scope>NUCLEOTIDE SEQUENCE</scope>
    <source>
        <strain evidence="2">Pm1</strain>
    </source>
</reference>
<feature type="compositionally biased region" description="Polar residues" evidence="1">
    <location>
        <begin position="1"/>
        <end position="11"/>
    </location>
</feature>
<name>A0AAV1TYP0_9STRA</name>
<dbReference type="AlphaFoldDB" id="A0AAV1TYP0"/>
<organism evidence="2 4">
    <name type="scientific">Peronospora matthiolae</name>
    <dbReference type="NCBI Taxonomy" id="2874970"/>
    <lineage>
        <taxon>Eukaryota</taxon>
        <taxon>Sar</taxon>
        <taxon>Stramenopiles</taxon>
        <taxon>Oomycota</taxon>
        <taxon>Peronosporomycetes</taxon>
        <taxon>Peronosporales</taxon>
        <taxon>Peronosporaceae</taxon>
        <taxon>Peronospora</taxon>
    </lineage>
</organism>
<protein>
    <submittedName>
        <fullName evidence="2">Uncharacterized protein</fullName>
    </submittedName>
</protein>
<proteinExistence type="predicted"/>
<sequence length="64" mass="7075">MLLLQPQASSTERSRQPSHSKLVCVPEWSKGAMTTGRYLLLSKNETAACETLASTKRGSKYDKC</sequence>
<dbReference type="EMBL" id="CAKLBY020000109">
    <property type="protein sequence ID" value="CAK7927120.1"/>
    <property type="molecule type" value="Genomic_DNA"/>
</dbReference>
<dbReference type="Proteomes" id="UP001162060">
    <property type="component" value="Unassembled WGS sequence"/>
</dbReference>
<gene>
    <name evidence="2" type="ORF">PM001_LOCUS12026</name>
    <name evidence="3" type="ORF">PM001_LOCUS12270</name>
</gene>